<name>A0A1N7QW49_9FLAO</name>
<dbReference type="AlphaFoldDB" id="A0A1N7QW49"/>
<protein>
    <recommendedName>
        <fullName evidence="4">C1q domain-containing protein</fullName>
    </recommendedName>
</protein>
<dbReference type="Gene3D" id="2.60.120.40">
    <property type="match status" value="1"/>
</dbReference>
<evidence type="ECO:0000256" key="1">
    <source>
        <dbReference type="SAM" id="Phobius"/>
    </source>
</evidence>
<evidence type="ECO:0000313" key="3">
    <source>
        <dbReference type="Proteomes" id="UP000185781"/>
    </source>
</evidence>
<proteinExistence type="predicted"/>
<accession>A0A1N7QW49</accession>
<dbReference type="InterPro" id="IPR008983">
    <property type="entry name" value="Tumour_necrosis_fac-like_dom"/>
</dbReference>
<evidence type="ECO:0000313" key="2">
    <source>
        <dbReference type="EMBL" id="SIT27066.1"/>
    </source>
</evidence>
<sequence>MVGNNVIYLHLLIFVTVKKIFFILSILFLSEMNAQNVGINSVTPQMTLDVNGVASTVAKADGMRAPRITLAQLNAKTGYNSNHVGALLYITSVAGGSTVAATAQITTVGYYYFDGTAWQSVVAKTGTAVFIASLGNGDGSATAATINSGAFTTVPLSTVSKNVGGGIWTPATNTYTVPNSGTYLIKSSIRLIDGSASRNVFQAVNTSNSDIPEGIWDTNPGNRWTMLYTRIAYFNKNDQLRLYIYSDGAAANISDASLNIVLLSQN</sequence>
<reference evidence="2 3" key="1">
    <citation type="submission" date="2017-01" db="EMBL/GenBank/DDBJ databases">
        <authorList>
            <person name="Mah S.A."/>
            <person name="Swanson W.J."/>
            <person name="Moy G.W."/>
            <person name="Vacquier V.D."/>
        </authorList>
    </citation>
    <scope>NUCLEOTIDE SEQUENCE [LARGE SCALE GENOMIC DNA]</scope>
    <source>
        <strain evidence="2 3">DSM 18014</strain>
    </source>
</reference>
<keyword evidence="1" id="KW-0812">Transmembrane</keyword>
<evidence type="ECO:0008006" key="4">
    <source>
        <dbReference type="Google" id="ProtNLM"/>
    </source>
</evidence>
<dbReference type="STRING" id="373672.SAMN05421785_12022"/>
<organism evidence="2 3">
    <name type="scientific">Chryseobacterium gambrini</name>
    <dbReference type="NCBI Taxonomy" id="373672"/>
    <lineage>
        <taxon>Bacteria</taxon>
        <taxon>Pseudomonadati</taxon>
        <taxon>Bacteroidota</taxon>
        <taxon>Flavobacteriia</taxon>
        <taxon>Flavobacteriales</taxon>
        <taxon>Weeksellaceae</taxon>
        <taxon>Chryseobacterium group</taxon>
        <taxon>Chryseobacterium</taxon>
    </lineage>
</organism>
<dbReference type="EMBL" id="FTOV01000020">
    <property type="protein sequence ID" value="SIT27066.1"/>
    <property type="molecule type" value="Genomic_DNA"/>
</dbReference>
<gene>
    <name evidence="2" type="ORF">SAMN05421785_12022</name>
</gene>
<dbReference type="SUPFAM" id="SSF49842">
    <property type="entry name" value="TNF-like"/>
    <property type="match status" value="1"/>
</dbReference>
<keyword evidence="1" id="KW-1133">Transmembrane helix</keyword>
<keyword evidence="1" id="KW-0472">Membrane</keyword>
<dbReference type="Proteomes" id="UP000185781">
    <property type="component" value="Unassembled WGS sequence"/>
</dbReference>
<feature type="transmembrane region" description="Helical" evidence="1">
    <location>
        <begin position="6"/>
        <end position="29"/>
    </location>
</feature>